<keyword evidence="1" id="KW-0808">Transferase</keyword>
<dbReference type="Pfam" id="PF12176">
    <property type="entry name" value="MtaB"/>
    <property type="match status" value="1"/>
</dbReference>
<dbReference type="InterPro" id="IPR021079">
    <property type="entry name" value="MeOH-cob_MeTrfase_bsu"/>
</dbReference>
<keyword evidence="1" id="KW-0489">Methyltransferase</keyword>
<sequence length="466" mass="51502">MTDLKYTDLAYSNLEEFVYGFAKKPVKCSNGMVIGGGTVYPEVNLTLPTMLINAETMPKVLSQYEEMIHGICSKAHELHSPGLIIEIELLPPCTFNPQWGIDVTKVVRKVMDEYSTKFGLKSLLRLTPVDIREGKTLTHMYHGEHWDNLMKTFRGCAEAGADFLGIESIGGKHLHDEAVMNCDLPKTLFSLGVVGCRDMVTLWDEIVKISKETKCLPSGDTACGFANTSMVMANRKFIPKVFAAIDRVMCAVRTMVSVERGAVGPSKDCAYENVYLKAITGIPISMEGRTAVCAHSSSVGNIAACLADCWSNESVENVRLLGGMAPTVFTEELIYDCRIMNVATARGSALEMRDILAESDRMYDPQAYVLDPRVVLKLSQEIVKGKTHFERTKIAASATIKELQVAAKDGLVLLDAKELKYLDIFAKQLKSVPDNEAEFTQTMLKSVTKEKFDPAKYDMKVETAAK</sequence>
<dbReference type="EMBL" id="OMOF01000368">
    <property type="protein sequence ID" value="SPF49082.1"/>
    <property type="molecule type" value="Genomic_DNA"/>
</dbReference>
<dbReference type="AlphaFoldDB" id="A0A2U3LB19"/>
<evidence type="ECO:0000313" key="1">
    <source>
        <dbReference type="EMBL" id="SPF49082.1"/>
    </source>
</evidence>
<protein>
    <submittedName>
        <fullName evidence="1">Methanol:corrinoid methyltransferase</fullName>
    </submittedName>
</protein>
<accession>A0A2U3LB19</accession>
<dbReference type="Proteomes" id="UP000238916">
    <property type="component" value="Unassembled WGS sequence"/>
</dbReference>
<proteinExistence type="predicted"/>
<gene>
    <name evidence="1" type="ORF">SBF1_430019</name>
</gene>
<organism evidence="1 2">
    <name type="scientific">Candidatus Desulfosporosinus infrequens</name>
    <dbReference type="NCBI Taxonomy" id="2043169"/>
    <lineage>
        <taxon>Bacteria</taxon>
        <taxon>Bacillati</taxon>
        <taxon>Bacillota</taxon>
        <taxon>Clostridia</taxon>
        <taxon>Eubacteriales</taxon>
        <taxon>Desulfitobacteriaceae</taxon>
        <taxon>Desulfosporosinus</taxon>
    </lineage>
</organism>
<name>A0A2U3LB19_9FIRM</name>
<dbReference type="OrthoDB" id="1768771at2"/>
<dbReference type="GO" id="GO:0008168">
    <property type="term" value="F:methyltransferase activity"/>
    <property type="evidence" value="ECO:0007669"/>
    <property type="project" value="UniProtKB-KW"/>
</dbReference>
<reference evidence="2" key="1">
    <citation type="submission" date="2018-02" db="EMBL/GenBank/DDBJ databases">
        <authorList>
            <person name="Hausmann B."/>
        </authorList>
    </citation>
    <scope>NUCLEOTIDE SEQUENCE [LARGE SCALE GENOMIC DNA]</scope>
    <source>
        <strain evidence="2">Peat soil MAG SbF1</strain>
    </source>
</reference>
<evidence type="ECO:0000313" key="2">
    <source>
        <dbReference type="Proteomes" id="UP000238916"/>
    </source>
</evidence>
<dbReference type="GO" id="GO:0032259">
    <property type="term" value="P:methylation"/>
    <property type="evidence" value="ECO:0007669"/>
    <property type="project" value="UniProtKB-KW"/>
</dbReference>